<keyword evidence="1" id="KW-0808">Transferase</keyword>
<keyword evidence="9" id="KW-1185">Reference proteome</keyword>
<dbReference type="GO" id="GO:0016740">
    <property type="term" value="F:transferase activity"/>
    <property type="evidence" value="ECO:0007669"/>
    <property type="project" value="UniProtKB-KW"/>
</dbReference>
<evidence type="ECO:0000256" key="4">
    <source>
        <dbReference type="ARBA" id="ARBA00022771"/>
    </source>
</evidence>
<keyword evidence="6" id="KW-0862">Zinc</keyword>
<keyword evidence="4" id="KW-0863">Zinc-finger</keyword>
<proteinExistence type="predicted"/>
<organism evidence="8 9">
    <name type="scientific">Silurus asotus</name>
    <name type="common">Amur catfish</name>
    <name type="synonym">Parasilurus asotus</name>
    <dbReference type="NCBI Taxonomy" id="30991"/>
    <lineage>
        <taxon>Eukaryota</taxon>
        <taxon>Metazoa</taxon>
        <taxon>Chordata</taxon>
        <taxon>Craniata</taxon>
        <taxon>Vertebrata</taxon>
        <taxon>Euteleostomi</taxon>
        <taxon>Actinopterygii</taxon>
        <taxon>Neopterygii</taxon>
        <taxon>Teleostei</taxon>
        <taxon>Ostariophysi</taxon>
        <taxon>Siluriformes</taxon>
        <taxon>Siluridae</taxon>
        <taxon>Silurus</taxon>
    </lineage>
</organism>
<evidence type="ECO:0000256" key="5">
    <source>
        <dbReference type="ARBA" id="ARBA00022786"/>
    </source>
</evidence>
<reference evidence="8" key="1">
    <citation type="submission" date="2018-07" db="EMBL/GenBank/DDBJ databases">
        <title>Comparative genomics of catfishes provides insights into carnivory and benthic adaptation.</title>
        <authorList>
            <person name="Zhang Y."/>
            <person name="Wang D."/>
            <person name="Peng Z."/>
            <person name="Zheng S."/>
            <person name="Shao F."/>
            <person name="Tao W."/>
        </authorList>
    </citation>
    <scope>NUCLEOTIDE SEQUENCE</scope>
    <source>
        <strain evidence="8">Chongqing</strain>
    </source>
</reference>
<comment type="caution">
    <text evidence="8">The sequence shown here is derived from an EMBL/GenBank/DDBJ whole genome shotgun (WGS) entry which is preliminary data.</text>
</comment>
<evidence type="ECO:0000256" key="6">
    <source>
        <dbReference type="ARBA" id="ARBA00022833"/>
    </source>
</evidence>
<name>A0AAD5A5Y6_SILAS</name>
<feature type="non-terminal residue" evidence="8">
    <location>
        <position position="266"/>
    </location>
</feature>
<dbReference type="Proteomes" id="UP001205998">
    <property type="component" value="Unassembled WGS sequence"/>
</dbReference>
<evidence type="ECO:0000313" key="8">
    <source>
        <dbReference type="EMBL" id="KAI5609894.1"/>
    </source>
</evidence>
<evidence type="ECO:0000256" key="1">
    <source>
        <dbReference type="ARBA" id="ARBA00022679"/>
    </source>
</evidence>
<dbReference type="SUPFAM" id="SSF57850">
    <property type="entry name" value="RING/U-box"/>
    <property type="match status" value="1"/>
</dbReference>
<dbReference type="GO" id="GO:0008270">
    <property type="term" value="F:zinc ion binding"/>
    <property type="evidence" value="ECO:0007669"/>
    <property type="project" value="UniProtKB-KW"/>
</dbReference>
<feature type="non-terminal residue" evidence="8">
    <location>
        <position position="1"/>
    </location>
</feature>
<gene>
    <name evidence="8" type="ORF">C0J50_5566</name>
</gene>
<dbReference type="EMBL" id="MU574796">
    <property type="protein sequence ID" value="KAI5609894.1"/>
    <property type="molecule type" value="Genomic_DNA"/>
</dbReference>
<dbReference type="InterPro" id="IPR044066">
    <property type="entry name" value="TRIAD_supradom"/>
</dbReference>
<dbReference type="AlphaFoldDB" id="A0AAD5A5Y6"/>
<keyword evidence="2" id="KW-0479">Metal-binding</keyword>
<accession>A0AAD5A5Y6</accession>
<evidence type="ECO:0000313" key="9">
    <source>
        <dbReference type="Proteomes" id="UP001205998"/>
    </source>
</evidence>
<feature type="domain" description="RING-type" evidence="7">
    <location>
        <begin position="19"/>
        <end position="254"/>
    </location>
</feature>
<dbReference type="FunFam" id="1.20.120.1750:FF:000040">
    <property type="entry name" value="RBR-type E3 ubiquitin transferase"/>
    <property type="match status" value="1"/>
</dbReference>
<keyword evidence="3" id="KW-0677">Repeat</keyword>
<dbReference type="PROSITE" id="PS51873">
    <property type="entry name" value="TRIAD"/>
    <property type="match status" value="1"/>
</dbReference>
<sequence>TNMEQEKRHDVTDSGLKFVTRPCDITLDDDPRTQRIEMSCGHAATPEGLTAFCRSLLDQAKYKFLCPALKNGTTNRCGAEWKYMEVRRIALLTQEEQNYFEEKMAELAAAKYCEYNQCPGCNSYVERQDLTNLCVRCIVCTADSGKRYEFCWQCLKIWKGPAPRSDKCDNSGCVNQKLEKLLKCEDLILPQVQNLKCPALRACPTCGNLVEHDTTGCKNIICNCCNIEFCFSCLKLKTECLKTSSYFKPCLNGVAPRQTSIPTWKK</sequence>
<keyword evidence="5" id="KW-0833">Ubl conjugation pathway</keyword>
<evidence type="ECO:0000259" key="7">
    <source>
        <dbReference type="PROSITE" id="PS51873"/>
    </source>
</evidence>
<evidence type="ECO:0000256" key="3">
    <source>
        <dbReference type="ARBA" id="ARBA00022737"/>
    </source>
</evidence>
<protein>
    <recommendedName>
        <fullName evidence="7">RING-type domain-containing protein</fullName>
    </recommendedName>
</protein>
<evidence type="ECO:0000256" key="2">
    <source>
        <dbReference type="ARBA" id="ARBA00022723"/>
    </source>
</evidence>